<name>A0A0L0F5J1_9EUKA</name>
<gene>
    <name evidence="1" type="ORF">SARC_15467</name>
</gene>
<dbReference type="EMBL" id="KQ247756">
    <property type="protein sequence ID" value="KNC71985.1"/>
    <property type="molecule type" value="Genomic_DNA"/>
</dbReference>
<sequence length="97" mass="11186">MGLPTKSNVCTLTVAEPALTYRHMHITRKYILQYVSESHDTLPFHLRFINTRALTGAIAESFVLLWKKTEDGEENILVENKKSELKEMKSFMRGRSS</sequence>
<accession>A0A0L0F5J1</accession>
<proteinExistence type="predicted"/>
<evidence type="ECO:0000313" key="1">
    <source>
        <dbReference type="EMBL" id="KNC71985.1"/>
    </source>
</evidence>
<dbReference type="Proteomes" id="UP000054560">
    <property type="component" value="Unassembled WGS sequence"/>
</dbReference>
<organism evidence="1 2">
    <name type="scientific">Sphaeroforma arctica JP610</name>
    <dbReference type="NCBI Taxonomy" id="667725"/>
    <lineage>
        <taxon>Eukaryota</taxon>
        <taxon>Ichthyosporea</taxon>
        <taxon>Ichthyophonida</taxon>
        <taxon>Sphaeroforma</taxon>
    </lineage>
</organism>
<dbReference type="GeneID" id="25915971"/>
<dbReference type="RefSeq" id="XP_014145887.1">
    <property type="nucleotide sequence ID" value="XM_014290412.1"/>
</dbReference>
<keyword evidence="2" id="KW-1185">Reference proteome</keyword>
<dbReference type="AlphaFoldDB" id="A0A0L0F5J1"/>
<reference evidence="1 2" key="1">
    <citation type="submission" date="2011-02" db="EMBL/GenBank/DDBJ databases">
        <title>The Genome Sequence of Sphaeroforma arctica JP610.</title>
        <authorList>
            <consortium name="The Broad Institute Genome Sequencing Platform"/>
            <person name="Russ C."/>
            <person name="Cuomo C."/>
            <person name="Young S.K."/>
            <person name="Zeng Q."/>
            <person name="Gargeya S."/>
            <person name="Alvarado L."/>
            <person name="Berlin A."/>
            <person name="Chapman S.B."/>
            <person name="Chen Z."/>
            <person name="Freedman E."/>
            <person name="Gellesch M."/>
            <person name="Goldberg J."/>
            <person name="Griggs A."/>
            <person name="Gujja S."/>
            <person name="Heilman E."/>
            <person name="Heiman D."/>
            <person name="Howarth C."/>
            <person name="Mehta T."/>
            <person name="Neiman D."/>
            <person name="Pearson M."/>
            <person name="Roberts A."/>
            <person name="Saif S."/>
            <person name="Shea T."/>
            <person name="Shenoy N."/>
            <person name="Sisk P."/>
            <person name="Stolte C."/>
            <person name="Sykes S."/>
            <person name="White J."/>
            <person name="Yandava C."/>
            <person name="Burger G."/>
            <person name="Gray M.W."/>
            <person name="Holland P.W.H."/>
            <person name="King N."/>
            <person name="Lang F.B.F."/>
            <person name="Roger A.J."/>
            <person name="Ruiz-Trillo I."/>
            <person name="Haas B."/>
            <person name="Nusbaum C."/>
            <person name="Birren B."/>
        </authorList>
    </citation>
    <scope>NUCLEOTIDE SEQUENCE [LARGE SCALE GENOMIC DNA]</scope>
    <source>
        <strain evidence="1 2">JP610</strain>
    </source>
</reference>
<protein>
    <submittedName>
        <fullName evidence="1">Uncharacterized protein</fullName>
    </submittedName>
</protein>
<evidence type="ECO:0000313" key="2">
    <source>
        <dbReference type="Proteomes" id="UP000054560"/>
    </source>
</evidence>